<comment type="caution">
    <text evidence="1">The sequence shown here is derived from an EMBL/GenBank/DDBJ whole genome shotgun (WGS) entry which is preliminary data.</text>
</comment>
<evidence type="ECO:0000313" key="1">
    <source>
        <dbReference type="EMBL" id="KAI9511306.1"/>
    </source>
</evidence>
<accession>A0ACC0UJ92</accession>
<evidence type="ECO:0000313" key="2">
    <source>
        <dbReference type="Proteomes" id="UP001207468"/>
    </source>
</evidence>
<organism evidence="1 2">
    <name type="scientific">Russula earlei</name>
    <dbReference type="NCBI Taxonomy" id="71964"/>
    <lineage>
        <taxon>Eukaryota</taxon>
        <taxon>Fungi</taxon>
        <taxon>Dikarya</taxon>
        <taxon>Basidiomycota</taxon>
        <taxon>Agaricomycotina</taxon>
        <taxon>Agaricomycetes</taxon>
        <taxon>Russulales</taxon>
        <taxon>Russulaceae</taxon>
        <taxon>Russula</taxon>
    </lineage>
</organism>
<proteinExistence type="predicted"/>
<protein>
    <submittedName>
        <fullName evidence="1">Uncharacterized protein</fullName>
    </submittedName>
</protein>
<dbReference type="Proteomes" id="UP001207468">
    <property type="component" value="Unassembled WGS sequence"/>
</dbReference>
<gene>
    <name evidence="1" type="ORF">F5148DRAFT_1322948</name>
</gene>
<name>A0ACC0UJ92_9AGAM</name>
<keyword evidence="2" id="KW-1185">Reference proteome</keyword>
<sequence>MVYSPSPLFFPIQAPSLNPAHYSIWHKFQRPLYAAFKIWTFEELKKGLELDRHFENFKSHLEQYLGSWHDTLSPHPTDAHLINFHFEHIRSLHGVNPRRLEEVIDDILNNVISYLGYIPQDIFQAVLSNFQDIHNDIMDTLHDKPEDFDLMLCMVMQRDKLSLNQSSHCLIVIKPCHEIGLPVEWDVDFRIVWVGRAVALKFKEYEEQSVCKLILYLKSVPQGAILASWLFKAYAHSQIICLPVGQVIAVIIPPPLVGGQTRGVLHFAKELLA</sequence>
<dbReference type="EMBL" id="JAGFNK010000023">
    <property type="protein sequence ID" value="KAI9511306.1"/>
    <property type="molecule type" value="Genomic_DNA"/>
</dbReference>
<reference evidence="1" key="1">
    <citation type="submission" date="2021-03" db="EMBL/GenBank/DDBJ databases">
        <title>Evolutionary priming and transition to the ectomycorrhizal habit in an iconic lineage of mushroom-forming fungi: is preadaptation a requirement?</title>
        <authorList>
            <consortium name="DOE Joint Genome Institute"/>
            <person name="Looney B.P."/>
            <person name="Miyauchi S."/>
            <person name="Morin E."/>
            <person name="Drula E."/>
            <person name="Courty P.E."/>
            <person name="Chicoki N."/>
            <person name="Fauchery L."/>
            <person name="Kohler A."/>
            <person name="Kuo A."/>
            <person name="LaButti K."/>
            <person name="Pangilinan J."/>
            <person name="Lipzen A."/>
            <person name="Riley R."/>
            <person name="Andreopoulos W."/>
            <person name="He G."/>
            <person name="Johnson J."/>
            <person name="Barry K.W."/>
            <person name="Grigoriev I.V."/>
            <person name="Nagy L."/>
            <person name="Hibbett D."/>
            <person name="Henrissat B."/>
            <person name="Matheny P.B."/>
            <person name="Labbe J."/>
            <person name="Martin A.F."/>
        </authorList>
    </citation>
    <scope>NUCLEOTIDE SEQUENCE</scope>
    <source>
        <strain evidence="1">BPL698</strain>
    </source>
</reference>